<reference evidence="1 2" key="1">
    <citation type="submission" date="2018-06" db="EMBL/GenBank/DDBJ databases">
        <title>Genomic Encyclopedia of Type Strains, Phase III (KMG-III): the genomes of soil and plant-associated and newly described type strains.</title>
        <authorList>
            <person name="Whitman W."/>
        </authorList>
    </citation>
    <scope>NUCLEOTIDE SEQUENCE [LARGE SCALE GENOMIC DNA]</scope>
    <source>
        <strain evidence="1 2">CGMCC 4.7090</strain>
    </source>
</reference>
<comment type="caution">
    <text evidence="1">The sequence shown here is derived from an EMBL/GenBank/DDBJ whole genome shotgun (WGS) entry which is preliminary data.</text>
</comment>
<name>A0A327ZGR7_9ACTN</name>
<accession>A0A327ZGR7</accession>
<keyword evidence="2" id="KW-1185">Reference proteome</keyword>
<dbReference type="Proteomes" id="UP000249341">
    <property type="component" value="Unassembled WGS sequence"/>
</dbReference>
<proteinExistence type="predicted"/>
<evidence type="ECO:0000313" key="1">
    <source>
        <dbReference type="EMBL" id="RAK36734.1"/>
    </source>
</evidence>
<evidence type="ECO:0000313" key="2">
    <source>
        <dbReference type="Proteomes" id="UP000249341"/>
    </source>
</evidence>
<dbReference type="AlphaFoldDB" id="A0A327ZGR7"/>
<protein>
    <submittedName>
        <fullName evidence="1">Uncharacterized protein</fullName>
    </submittedName>
</protein>
<dbReference type="EMBL" id="QLMJ01000008">
    <property type="protein sequence ID" value="RAK36734.1"/>
    <property type="molecule type" value="Genomic_DNA"/>
</dbReference>
<dbReference type="RefSeq" id="WP_111650523.1">
    <property type="nucleotide sequence ID" value="NZ_JACHWI010000011.1"/>
</dbReference>
<sequence length="122" mass="13162">MVELTLRTGPPRPLAATLSEAELANAANVMPKVADAVRRGEFSRIQLGTAFDSAIGRDPFKQVTAAPRSGGMFPWWADLAYVVVGLGFAANHNNLVLRIAGWTLAAIAFADLVTQGWRRLRS</sequence>
<organism evidence="1 2">
    <name type="scientific">Actinoplanes lutulentus</name>
    <dbReference type="NCBI Taxonomy" id="1287878"/>
    <lineage>
        <taxon>Bacteria</taxon>
        <taxon>Bacillati</taxon>
        <taxon>Actinomycetota</taxon>
        <taxon>Actinomycetes</taxon>
        <taxon>Micromonosporales</taxon>
        <taxon>Micromonosporaceae</taxon>
        <taxon>Actinoplanes</taxon>
    </lineage>
</organism>
<gene>
    <name evidence="1" type="ORF">B0I29_108324</name>
</gene>